<feature type="region of interest" description="Disordered" evidence="1">
    <location>
        <begin position="45"/>
        <end position="87"/>
    </location>
</feature>
<name>A0A380DYA9_STAAU</name>
<dbReference type="EMBL" id="UHAP01000001">
    <property type="protein sequence ID" value="SUK58316.1"/>
    <property type="molecule type" value="Genomic_DNA"/>
</dbReference>
<sequence>MTSKVVKSKQEVADTKSKVLDKINAIQTQAKVKPAADTEVENAYNTRKQEIQNSNASTTEEKQAAYTELDTKKQEARTNLDAANTNSDVTTAKDNSIAAINQVQAATTKKSDAKRKIAPKSK</sequence>
<evidence type="ECO:0000256" key="1">
    <source>
        <dbReference type="SAM" id="MobiDB-lite"/>
    </source>
</evidence>
<organism evidence="3 4">
    <name type="scientific">Staphylococcus aureus</name>
    <dbReference type="NCBI Taxonomy" id="1280"/>
    <lineage>
        <taxon>Bacteria</taxon>
        <taxon>Bacillati</taxon>
        <taxon>Bacillota</taxon>
        <taxon>Bacilli</taxon>
        <taxon>Bacillales</taxon>
        <taxon>Staphylococcaceae</taxon>
        <taxon>Staphylococcus</taxon>
    </lineage>
</organism>
<evidence type="ECO:0000259" key="2">
    <source>
        <dbReference type="Pfam" id="PF07564"/>
    </source>
</evidence>
<evidence type="ECO:0000313" key="4">
    <source>
        <dbReference type="Proteomes" id="UP000255091"/>
    </source>
</evidence>
<dbReference type="Proteomes" id="UP000255091">
    <property type="component" value="Unassembled WGS sequence"/>
</dbReference>
<feature type="compositionally biased region" description="Polar residues" evidence="1">
    <location>
        <begin position="45"/>
        <end position="58"/>
    </location>
</feature>
<feature type="compositionally biased region" description="Basic and acidic residues" evidence="1">
    <location>
        <begin position="59"/>
        <end position="78"/>
    </location>
</feature>
<feature type="domain" description="DUF1542" evidence="2">
    <location>
        <begin position="32"/>
        <end position="108"/>
    </location>
</feature>
<dbReference type="InterPro" id="IPR011439">
    <property type="entry name" value="DUF1542"/>
</dbReference>
<protein>
    <submittedName>
        <fullName evidence="3">Truncated FmtB protein</fullName>
    </submittedName>
</protein>
<dbReference type="Pfam" id="PF07564">
    <property type="entry name" value="DUF1542"/>
    <property type="match status" value="1"/>
</dbReference>
<gene>
    <name evidence="3" type="primary">fmtB_6</name>
    <name evidence="3" type="ORF">NCTC6133_02930</name>
</gene>
<reference evidence="3 4" key="1">
    <citation type="submission" date="2018-06" db="EMBL/GenBank/DDBJ databases">
        <authorList>
            <consortium name="Pathogen Informatics"/>
            <person name="Doyle S."/>
        </authorList>
    </citation>
    <scope>NUCLEOTIDE SEQUENCE [LARGE SCALE GENOMIC DNA]</scope>
    <source>
        <strain evidence="3 4">NCTC6133</strain>
    </source>
</reference>
<evidence type="ECO:0000313" key="3">
    <source>
        <dbReference type="EMBL" id="SUK58316.1"/>
    </source>
</evidence>
<proteinExistence type="predicted"/>
<accession>A0A380DYA9</accession>
<dbReference type="AlphaFoldDB" id="A0A380DYA9"/>